<evidence type="ECO:0000313" key="1">
    <source>
        <dbReference type="EMBL" id="SHJ36379.1"/>
    </source>
</evidence>
<dbReference type="InterPro" id="IPR024307">
    <property type="entry name" value="YmaF"/>
</dbReference>
<dbReference type="STRING" id="1121298.SAMN05444401_2914"/>
<name>A0A1M6IPV4_9CLOT</name>
<dbReference type="RefSeq" id="WP_073008100.1">
    <property type="nucleotide sequence ID" value="NZ_FQZO01000004.1"/>
</dbReference>
<reference evidence="1 2" key="1">
    <citation type="submission" date="2016-11" db="EMBL/GenBank/DDBJ databases">
        <authorList>
            <person name="Jaros S."/>
            <person name="Januszkiewicz K."/>
            <person name="Wedrychowicz H."/>
        </authorList>
    </citation>
    <scope>NUCLEOTIDE SEQUENCE [LARGE SCALE GENOMIC DNA]</scope>
    <source>
        <strain evidence="1 2">DSM 21864</strain>
    </source>
</reference>
<evidence type="ECO:0000313" key="2">
    <source>
        <dbReference type="Proteomes" id="UP000184080"/>
    </source>
</evidence>
<sequence>MENSKKIVLPPYCDPPEITPHVHEFEQSTKLAETGADTHNHRLAGVTSQVIPITDGDHVHAILSNTDSLDHNHEIGVITGPSIPIPNSTKHVHLVSGTTTLVDGHVHEFLFTTQIDSPLV</sequence>
<protein>
    <submittedName>
        <fullName evidence="1">YmaF family protein</fullName>
    </submittedName>
</protein>
<organism evidence="1 2">
    <name type="scientific">Clostridium amylolyticum</name>
    <dbReference type="NCBI Taxonomy" id="1121298"/>
    <lineage>
        <taxon>Bacteria</taxon>
        <taxon>Bacillati</taxon>
        <taxon>Bacillota</taxon>
        <taxon>Clostridia</taxon>
        <taxon>Eubacteriales</taxon>
        <taxon>Clostridiaceae</taxon>
        <taxon>Clostridium</taxon>
    </lineage>
</organism>
<dbReference type="Pfam" id="PF12788">
    <property type="entry name" value="YmaF"/>
    <property type="match status" value="1"/>
</dbReference>
<dbReference type="AlphaFoldDB" id="A0A1M6IPV4"/>
<gene>
    <name evidence="1" type="ORF">SAMN05444401_2914</name>
</gene>
<dbReference type="EMBL" id="FQZO01000004">
    <property type="protein sequence ID" value="SHJ36379.1"/>
    <property type="molecule type" value="Genomic_DNA"/>
</dbReference>
<dbReference type="OrthoDB" id="2967209at2"/>
<accession>A0A1M6IPV4</accession>
<keyword evidence="2" id="KW-1185">Reference proteome</keyword>
<dbReference type="Proteomes" id="UP000184080">
    <property type="component" value="Unassembled WGS sequence"/>
</dbReference>
<proteinExistence type="predicted"/>